<feature type="domain" description="Tyrosine specific protein phosphatases" evidence="2">
    <location>
        <begin position="211"/>
        <end position="290"/>
    </location>
</feature>
<dbReference type="GO" id="GO:0016787">
    <property type="term" value="F:hydrolase activity"/>
    <property type="evidence" value="ECO:0007669"/>
    <property type="project" value="UniProtKB-ARBA"/>
</dbReference>
<sequence>MERTNPHLQVFISFRGKDVRDNILSSLKKKLKDEGVNVKTDDDMPKGTKIVENLLKLIRDSKVAVVIFSENYPESPWCLDELVEIEKQIEETKLRPLPIFFKVRATHVALEDHNPFKDILLRLEDNERENARNGKKAVGSGRMHCWSCFLSQRLLKDADKRFVRWRGALKSITDYPGLKYIKDSNQALFVNQIVETVKEMLGKVQSSDDVHDRIRGLHIVRQQKVFISFGGHDDDTRLGFISHLQAGLKRNGINFYINIENMTKGYDPEELIMNVRESRIALVIFTESYLSSSWCLEELVEINKFTMSLVVIPIFYKVEPKYVRDGRLVEINNQLVLNWGATDRRINRWKQALNSVGERLGFVYANPSSEAEFVESIIYETKRTLANTSSS</sequence>
<dbReference type="PROSITE" id="PS50056">
    <property type="entry name" value="TYR_PHOSPHATASE_2"/>
    <property type="match status" value="1"/>
</dbReference>
<proteinExistence type="predicted"/>
<dbReference type="SMART" id="SM00255">
    <property type="entry name" value="TIR"/>
    <property type="match status" value="2"/>
</dbReference>
<accession>A0A3P6DJV7</accession>
<dbReference type="PROSITE" id="PS50104">
    <property type="entry name" value="TIR"/>
    <property type="match status" value="2"/>
</dbReference>
<organism evidence="4">
    <name type="scientific">Brassica campestris</name>
    <name type="common">Field mustard</name>
    <dbReference type="NCBI Taxonomy" id="3711"/>
    <lineage>
        <taxon>Eukaryota</taxon>
        <taxon>Viridiplantae</taxon>
        <taxon>Streptophyta</taxon>
        <taxon>Embryophyta</taxon>
        <taxon>Tracheophyta</taxon>
        <taxon>Spermatophyta</taxon>
        <taxon>Magnoliopsida</taxon>
        <taxon>eudicotyledons</taxon>
        <taxon>Gunneridae</taxon>
        <taxon>Pentapetalae</taxon>
        <taxon>rosids</taxon>
        <taxon>malvids</taxon>
        <taxon>Brassicales</taxon>
        <taxon>Brassicaceae</taxon>
        <taxon>Brassiceae</taxon>
        <taxon>Brassica</taxon>
    </lineage>
</organism>
<gene>
    <name evidence="4" type="ORF">BRAA10T44345Z</name>
</gene>
<dbReference type="EMBL" id="LR031577">
    <property type="protein sequence ID" value="VDD19349.1"/>
    <property type="molecule type" value="Genomic_DNA"/>
</dbReference>
<dbReference type="GO" id="GO:0007165">
    <property type="term" value="P:signal transduction"/>
    <property type="evidence" value="ECO:0007669"/>
    <property type="project" value="InterPro"/>
</dbReference>
<dbReference type="InterPro" id="IPR035897">
    <property type="entry name" value="Toll_tir_struct_dom_sf"/>
</dbReference>
<feature type="domain" description="TIR" evidence="3">
    <location>
        <begin position="6"/>
        <end position="201"/>
    </location>
</feature>
<feature type="domain" description="TIR" evidence="3">
    <location>
        <begin position="221"/>
        <end position="385"/>
    </location>
</feature>
<dbReference type="InterPro" id="IPR000157">
    <property type="entry name" value="TIR_dom"/>
</dbReference>
<name>A0A3P6DJV7_BRACM</name>
<evidence type="ECO:0008006" key="5">
    <source>
        <dbReference type="Google" id="ProtNLM"/>
    </source>
</evidence>
<evidence type="ECO:0000313" key="4">
    <source>
        <dbReference type="EMBL" id="VDD19349.1"/>
    </source>
</evidence>
<reference evidence="4" key="1">
    <citation type="submission" date="2018-11" db="EMBL/GenBank/DDBJ databases">
        <authorList>
            <consortium name="Genoscope - CEA"/>
            <person name="William W."/>
        </authorList>
    </citation>
    <scope>NUCLEOTIDE SEQUENCE</scope>
</reference>
<evidence type="ECO:0000259" key="2">
    <source>
        <dbReference type="PROSITE" id="PS50056"/>
    </source>
</evidence>
<dbReference type="Gene3D" id="3.40.50.10140">
    <property type="entry name" value="Toll/interleukin-1 receptor homology (TIR) domain"/>
    <property type="match status" value="2"/>
</dbReference>
<dbReference type="InterPro" id="IPR000387">
    <property type="entry name" value="Tyr_Pase_dom"/>
</dbReference>
<evidence type="ECO:0000256" key="1">
    <source>
        <dbReference type="ARBA" id="ARBA00023027"/>
    </source>
</evidence>
<dbReference type="PANTHER" id="PTHR32009">
    <property type="entry name" value="TMV RESISTANCE PROTEIN N-LIKE"/>
    <property type="match status" value="1"/>
</dbReference>
<dbReference type="AlphaFoldDB" id="A0A3P6DJV7"/>
<protein>
    <recommendedName>
        <fullName evidence="5">TIR domain-containing protein</fullName>
    </recommendedName>
</protein>
<dbReference type="PANTHER" id="PTHR32009:SF49">
    <property type="entry name" value="DISEASE RESISTANCE PROTEIN (TIR-NBS-LRR CLASS) FAMILY"/>
    <property type="match status" value="1"/>
</dbReference>
<dbReference type="SUPFAM" id="SSF52200">
    <property type="entry name" value="Toll/Interleukin receptor TIR domain"/>
    <property type="match status" value="2"/>
</dbReference>
<dbReference type="Pfam" id="PF01582">
    <property type="entry name" value="TIR"/>
    <property type="match status" value="2"/>
</dbReference>
<keyword evidence="1" id="KW-0520">NAD</keyword>
<evidence type="ECO:0000259" key="3">
    <source>
        <dbReference type="PROSITE" id="PS50104"/>
    </source>
</evidence>